<evidence type="ECO:0000259" key="19">
    <source>
        <dbReference type="Pfam" id="PF02874"/>
    </source>
</evidence>
<dbReference type="InterPro" id="IPR004100">
    <property type="entry name" value="ATPase_F1/V1/A1_a/bsu_N"/>
</dbReference>
<evidence type="ECO:0000256" key="14">
    <source>
        <dbReference type="ARBA" id="ARBA00024342"/>
    </source>
</evidence>
<dbReference type="RefSeq" id="WP_338521289.1">
    <property type="nucleotide sequence ID" value="NZ_CP135136.1"/>
</dbReference>
<feature type="site" description="Required for activity" evidence="16">
    <location>
        <position position="378"/>
    </location>
</feature>
<evidence type="ECO:0000256" key="6">
    <source>
        <dbReference type="ARBA" id="ARBA00022741"/>
    </source>
</evidence>
<evidence type="ECO:0000256" key="12">
    <source>
        <dbReference type="ARBA" id="ARBA00023196"/>
    </source>
</evidence>
<feature type="domain" description="ATPase F1/V1/A1 complex alpha/beta subunit nucleotide-binding" evidence="17">
    <location>
        <begin position="154"/>
        <end position="380"/>
    </location>
</feature>
<evidence type="ECO:0000256" key="13">
    <source>
        <dbReference type="ARBA" id="ARBA00023310"/>
    </source>
</evidence>
<keyword evidence="6 16" id="KW-0547">Nucleotide-binding</keyword>
<dbReference type="InterPro" id="IPR027417">
    <property type="entry name" value="P-loop_NTPase"/>
</dbReference>
<evidence type="ECO:0000259" key="17">
    <source>
        <dbReference type="Pfam" id="PF00006"/>
    </source>
</evidence>
<evidence type="ECO:0000256" key="10">
    <source>
        <dbReference type="ARBA" id="ARBA00023065"/>
    </source>
</evidence>
<comment type="function">
    <text evidence="1 16">Produces ATP from ADP in the presence of a proton gradient across the membrane. The alpha chain is a regulatory subunit.</text>
</comment>
<dbReference type="Gene3D" id="2.40.30.20">
    <property type="match status" value="1"/>
</dbReference>
<reference evidence="20" key="1">
    <citation type="submission" date="2023-09" db="EMBL/GenBank/DDBJ databases">
        <title>Genomes of two closely related lineages of the louse Polyplax serrata with different host specificities.</title>
        <authorList>
            <person name="Martinu J."/>
            <person name="Tarabai H."/>
            <person name="Stefka J."/>
            <person name="Hypsa V."/>
        </authorList>
    </citation>
    <scope>NUCLEOTIDE SEQUENCE [LARGE SCALE GENOMIC DNA]</scope>
    <source>
        <strain evidence="20">HR10_N</strain>
    </source>
</reference>
<dbReference type="SUPFAM" id="SSF50615">
    <property type="entry name" value="N-terminal domain of alpha and beta subunits of F1 ATP synthase"/>
    <property type="match status" value="1"/>
</dbReference>
<dbReference type="EC" id="7.1.2.2" evidence="16"/>
<evidence type="ECO:0000256" key="3">
    <source>
        <dbReference type="ARBA" id="ARBA00022448"/>
    </source>
</evidence>
<dbReference type="SUPFAM" id="SSF52540">
    <property type="entry name" value="P-loop containing nucleoside triphosphate hydrolases"/>
    <property type="match status" value="1"/>
</dbReference>
<dbReference type="NCBIfam" id="TIGR00962">
    <property type="entry name" value="atpA"/>
    <property type="match status" value="1"/>
</dbReference>
<keyword evidence="21" id="KW-1185">Reference proteome</keyword>
<keyword evidence="3 16" id="KW-0813">Transport</keyword>
<keyword evidence="12 16" id="KW-0139">CF(1)</keyword>
<dbReference type="PROSITE" id="PS00152">
    <property type="entry name" value="ATPASE_ALPHA_BETA"/>
    <property type="match status" value="1"/>
</dbReference>
<dbReference type="InterPro" id="IPR000793">
    <property type="entry name" value="ATP_synth_asu_C"/>
</dbReference>
<dbReference type="EMBL" id="CP135136">
    <property type="protein sequence ID" value="WWR11843.1"/>
    <property type="molecule type" value="Genomic_DNA"/>
</dbReference>
<keyword evidence="13 16" id="KW-0066">ATP synthesis</keyword>
<evidence type="ECO:0000259" key="18">
    <source>
        <dbReference type="Pfam" id="PF00306"/>
    </source>
</evidence>
<keyword evidence="7 16" id="KW-0375">Hydrogen ion transport</keyword>
<dbReference type="InterPro" id="IPR033732">
    <property type="entry name" value="ATP_synth_F1_a_nt-bd_dom"/>
</dbReference>
<feature type="domain" description="ATP synthase alpha subunit C-terminal" evidence="18">
    <location>
        <begin position="387"/>
        <end position="511"/>
    </location>
</feature>
<evidence type="ECO:0000256" key="1">
    <source>
        <dbReference type="ARBA" id="ARBA00003784"/>
    </source>
</evidence>
<gene>
    <name evidence="16 20" type="primary">atpA</name>
    <name evidence="20" type="ORF">RQL38_01595</name>
</gene>
<dbReference type="Pfam" id="PF00306">
    <property type="entry name" value="ATP-synt_ab_C"/>
    <property type="match status" value="1"/>
</dbReference>
<dbReference type="Pfam" id="PF00006">
    <property type="entry name" value="ATP-synt_ab"/>
    <property type="match status" value="1"/>
</dbReference>
<proteinExistence type="inferred from homology"/>
<dbReference type="PANTHER" id="PTHR48082">
    <property type="entry name" value="ATP SYNTHASE SUBUNIT ALPHA, MITOCHONDRIAL"/>
    <property type="match status" value="1"/>
</dbReference>
<dbReference type="InterPro" id="IPR005294">
    <property type="entry name" value="ATP_synth_F1_asu"/>
</dbReference>
<sequence length="521" mass="58486">MLKNINLSEIEISDVLRKRIEELDISCEMRNEGTIISLKDGIVEISGLSDVFLGEMIYFYQNNIFGLVLGFNDIYVNAIVLGEYLHLSEGQKVRCTGNYLEIPVGYNFLGRVVNPLGKPIDGKGKIHFDKMLPVERDAPQLISRKSISQPVHTGLKSIDIMTPVGKGQRELIIGDRQTGKTTIAMDIIINQKNTGIKCIYVAIGQKLSSVISNIKILEKNDSMKHTIFVVASASDSASLQFISPYSACSMGEFFMENGEDAIIIYDDLTRQAWAYRQISLLLRRPPGREAYPGDIFYLHSRLLERSARIREEEVEKLTKGKIKGKTGSLTAFPIIETQSGDVSSFVPTNVISITDGQIFLDSDLFNSGVRPAVNSGLSVSRVGSSAQTDIIKKLSGRVRLSLAQYHELEAFSQFSSDLDKITLMQLDRGKRVMELLKQKKYSPVSVFEIAISIIALDKGYLDDIPIDKINIFEKSLHSYSKINYEQFIEEVNKETLYSDNVLSKMIDIILKFKKEYLTNLN</sequence>
<dbReference type="PANTHER" id="PTHR48082:SF2">
    <property type="entry name" value="ATP SYNTHASE SUBUNIT ALPHA, MITOCHONDRIAL"/>
    <property type="match status" value="1"/>
</dbReference>
<dbReference type="InterPro" id="IPR023366">
    <property type="entry name" value="ATP_synth_asu-like_sf"/>
</dbReference>
<keyword evidence="8 16" id="KW-0067">ATP-binding</keyword>
<evidence type="ECO:0000256" key="16">
    <source>
        <dbReference type="HAMAP-Rule" id="MF_01346"/>
    </source>
</evidence>
<evidence type="ECO:0000256" key="15">
    <source>
        <dbReference type="ARBA" id="ARBA00026013"/>
    </source>
</evidence>
<evidence type="ECO:0000313" key="20">
    <source>
        <dbReference type="EMBL" id="WWR11843.1"/>
    </source>
</evidence>
<comment type="similarity">
    <text evidence="14">Belongs to the ATPase alpha/beta chains family. T3SS ATPase subfamily.</text>
</comment>
<dbReference type="Gene3D" id="1.20.150.20">
    <property type="entry name" value="ATP synthase alpha/beta chain, C-terminal domain"/>
    <property type="match status" value="1"/>
</dbReference>
<name>A0ABZ2H103_9GAMM</name>
<keyword evidence="10 16" id="KW-0406">Ion transport</keyword>
<evidence type="ECO:0000256" key="4">
    <source>
        <dbReference type="ARBA" id="ARBA00022475"/>
    </source>
</evidence>
<keyword evidence="9 16" id="KW-1278">Translocase</keyword>
<keyword evidence="5" id="KW-0997">Cell inner membrane</keyword>
<evidence type="ECO:0000256" key="5">
    <source>
        <dbReference type="ARBA" id="ARBA00022519"/>
    </source>
</evidence>
<dbReference type="InterPro" id="IPR000194">
    <property type="entry name" value="ATPase_F1/V1/A1_a/bsu_nucl-bd"/>
</dbReference>
<comment type="subcellular location">
    <subcellularLocation>
        <location evidence="16">Cell membrane</location>
        <topology evidence="16">Peripheral membrane protein</topology>
    </subcellularLocation>
    <subcellularLocation>
        <location evidence="2">Membrane</location>
    </subcellularLocation>
</comment>
<dbReference type="Pfam" id="PF02874">
    <property type="entry name" value="ATP-synt_ab_N"/>
    <property type="match status" value="1"/>
</dbReference>
<feature type="domain" description="ATPase F1/V1/A1 complex alpha/beta subunit N-terminal" evidence="19">
    <location>
        <begin position="30"/>
        <end position="97"/>
    </location>
</feature>
<dbReference type="CDD" id="cd18113">
    <property type="entry name" value="ATP-synt_F1_alpha_C"/>
    <property type="match status" value="1"/>
</dbReference>
<dbReference type="NCBIfam" id="NF009884">
    <property type="entry name" value="PRK13343.1"/>
    <property type="match status" value="1"/>
</dbReference>
<accession>A0ABZ2H103</accession>
<comment type="subunit">
    <text evidence="15">F-type ATPases have 2 components, CF(1) - the catalytic core - and CF(0) - the membrane proton channel. CF(1) has five subunits: alpha(3), beta(3), gamma(1), delta(1), epsilon(1). CF(0) has four main subunits: a(1), b(1), b'(1) and c(9-12).</text>
</comment>
<evidence type="ECO:0000256" key="11">
    <source>
        <dbReference type="ARBA" id="ARBA00023136"/>
    </source>
</evidence>
<dbReference type="InterPro" id="IPR038376">
    <property type="entry name" value="ATP_synth_asu_C_sf"/>
</dbReference>
<dbReference type="HAMAP" id="MF_01346">
    <property type="entry name" value="ATP_synth_alpha_bact"/>
    <property type="match status" value="1"/>
</dbReference>
<evidence type="ECO:0000256" key="8">
    <source>
        <dbReference type="ARBA" id="ARBA00022840"/>
    </source>
</evidence>
<dbReference type="InterPro" id="IPR036121">
    <property type="entry name" value="ATPase_F1/V1/A1_a/bsu_N_sf"/>
</dbReference>
<organism evidence="20 21">
    <name type="scientific">Candidatus Legionella polyplacis</name>
    <dbReference type="NCBI Taxonomy" id="2005262"/>
    <lineage>
        <taxon>Bacteria</taxon>
        <taxon>Pseudomonadati</taxon>
        <taxon>Pseudomonadota</taxon>
        <taxon>Gammaproteobacteria</taxon>
        <taxon>Legionellales</taxon>
        <taxon>Legionellaceae</taxon>
        <taxon>Legionella</taxon>
    </lineage>
</organism>
<evidence type="ECO:0000256" key="2">
    <source>
        <dbReference type="ARBA" id="ARBA00004370"/>
    </source>
</evidence>
<evidence type="ECO:0000256" key="9">
    <source>
        <dbReference type="ARBA" id="ARBA00022967"/>
    </source>
</evidence>
<dbReference type="Gene3D" id="3.40.50.300">
    <property type="entry name" value="P-loop containing nucleotide triphosphate hydrolases"/>
    <property type="match status" value="1"/>
</dbReference>
<dbReference type="CDD" id="cd01132">
    <property type="entry name" value="F1-ATPase_alpha_CD"/>
    <property type="match status" value="1"/>
</dbReference>
<dbReference type="CDD" id="cd18116">
    <property type="entry name" value="ATP-synt_F1_alpha_N"/>
    <property type="match status" value="1"/>
</dbReference>
<keyword evidence="4 16" id="KW-1003">Cell membrane</keyword>
<evidence type="ECO:0000313" key="21">
    <source>
        <dbReference type="Proteomes" id="UP001360424"/>
    </source>
</evidence>
<comment type="catalytic activity">
    <reaction evidence="16">
        <text>ATP + H2O + 4 H(+)(in) = ADP + phosphate + 5 H(+)(out)</text>
        <dbReference type="Rhea" id="RHEA:57720"/>
        <dbReference type="ChEBI" id="CHEBI:15377"/>
        <dbReference type="ChEBI" id="CHEBI:15378"/>
        <dbReference type="ChEBI" id="CHEBI:30616"/>
        <dbReference type="ChEBI" id="CHEBI:43474"/>
        <dbReference type="ChEBI" id="CHEBI:456216"/>
        <dbReference type="EC" id="7.1.2.2"/>
    </reaction>
</comment>
<dbReference type="SUPFAM" id="SSF47917">
    <property type="entry name" value="C-terminal domain of alpha and beta subunits of F1 ATP synthase"/>
    <property type="match status" value="1"/>
</dbReference>
<keyword evidence="11 16" id="KW-0472">Membrane</keyword>
<feature type="binding site" evidence="16">
    <location>
        <begin position="174"/>
        <end position="181"/>
    </location>
    <ligand>
        <name>ATP</name>
        <dbReference type="ChEBI" id="CHEBI:30616"/>
    </ligand>
</feature>
<protein>
    <recommendedName>
        <fullName evidence="16">ATP synthase subunit alpha</fullName>
        <ecNumber evidence="16">7.1.2.2</ecNumber>
    </recommendedName>
    <alternativeName>
        <fullName evidence="16">ATP synthase F1 sector subunit alpha</fullName>
    </alternativeName>
    <alternativeName>
        <fullName evidence="16">F-ATPase subunit alpha</fullName>
    </alternativeName>
</protein>
<dbReference type="Proteomes" id="UP001360424">
    <property type="component" value="Chromosome"/>
</dbReference>
<dbReference type="InterPro" id="IPR020003">
    <property type="entry name" value="ATPase_a/bsu_AS"/>
</dbReference>
<evidence type="ECO:0000256" key="7">
    <source>
        <dbReference type="ARBA" id="ARBA00022781"/>
    </source>
</evidence>